<gene>
    <name evidence="1" type="ORF">EKG95_27110</name>
</gene>
<comment type="caution">
    <text evidence="1">The sequence shown here is derived from an EMBL/GenBank/DDBJ whole genome shotgun (WGS) entry which is preliminary data.</text>
</comment>
<protein>
    <submittedName>
        <fullName evidence="1">Uncharacterized protein</fullName>
    </submittedName>
</protein>
<accession>A0A5X6ERY8</accession>
<sequence>MSGVFPGRGRKAPETGLTLRICRQMPGDSPGCITMQVVKINPARSGRFTGWFVAGFACLPSGSR</sequence>
<dbReference type="EMBL" id="AAHUDZ010000088">
    <property type="protein sequence ID" value="ECA3795396.1"/>
    <property type="molecule type" value="Genomic_DNA"/>
</dbReference>
<evidence type="ECO:0000313" key="1">
    <source>
        <dbReference type="EMBL" id="ECA3795396.1"/>
    </source>
</evidence>
<name>A0A5X6ERY8_SALET</name>
<proteinExistence type="predicted"/>
<reference evidence="1" key="1">
    <citation type="submission" date="2018-12" db="EMBL/GenBank/DDBJ databases">
        <authorList>
            <person name="Ashton P.M."/>
            <person name="Dallman T."/>
            <person name="Nair S."/>
            <person name="De Pinna E."/>
            <person name="Peters T."/>
            <person name="Grant K."/>
        </authorList>
    </citation>
    <scope>NUCLEOTIDE SEQUENCE</scope>
    <source>
        <strain evidence="1">650060</strain>
    </source>
</reference>
<organism evidence="1">
    <name type="scientific">Salmonella enterica subsp. enterica serovar Aqua</name>
    <dbReference type="NCBI Taxonomy" id="1302615"/>
    <lineage>
        <taxon>Bacteria</taxon>
        <taxon>Pseudomonadati</taxon>
        <taxon>Pseudomonadota</taxon>
        <taxon>Gammaproteobacteria</taxon>
        <taxon>Enterobacterales</taxon>
        <taxon>Enterobacteriaceae</taxon>
        <taxon>Salmonella</taxon>
    </lineage>
</organism>
<dbReference type="AlphaFoldDB" id="A0A5X6ERY8"/>